<evidence type="ECO:0000256" key="1">
    <source>
        <dbReference type="SAM" id="MobiDB-lite"/>
    </source>
</evidence>
<gene>
    <name evidence="2" type="ORF">ACO22_02018</name>
</gene>
<dbReference type="AlphaFoldDB" id="A0A1D2JJW5"/>
<feature type="region of interest" description="Disordered" evidence="1">
    <location>
        <begin position="836"/>
        <end position="865"/>
    </location>
</feature>
<organism evidence="2 3">
    <name type="scientific">Paracoccidioides brasiliensis</name>
    <dbReference type="NCBI Taxonomy" id="121759"/>
    <lineage>
        <taxon>Eukaryota</taxon>
        <taxon>Fungi</taxon>
        <taxon>Dikarya</taxon>
        <taxon>Ascomycota</taxon>
        <taxon>Pezizomycotina</taxon>
        <taxon>Eurotiomycetes</taxon>
        <taxon>Eurotiomycetidae</taxon>
        <taxon>Onygenales</taxon>
        <taxon>Ajellomycetaceae</taxon>
        <taxon>Paracoccidioides</taxon>
    </lineage>
</organism>
<sequence>MELHAPSVLAQLPLPLETSAGKCQLGEVYGVDGSKKRKRHEVTAAIDGESVIIYNVQFPKLVTSYAIPPQSSFSCPPLSVRQKSTQKYAAARRRTYCAIEQPENQIQCFLDESTTGTHNTLNISSSSFKLKESRSPVVFLNIIPAVSEAGKQQDPFDILLVHRDGRVRRLSPDLQTQKWNVLPDLAIEQPAMYEIQTGFLVSFEDVRKSLFKERQDIVATVLGDEIGTESAASSVLVLVSRPSGQEKLLPSDIKVVVFCIPTRAAENDFSINQSKRLRHLMTISLPDLEDHKLSFGTQSHQWNFYPASSSLSLTFANGFINYDISQYSPDISSHMILPEEHFSSIMRISPQSVIGARKSSVAIYNPRYQSIQGDLSLDDISPVGTTKPDADKGDPIVFISYFAKLGIAVATRGETLLGFDLASSHDVSLNQASDGLLINAIGKGIQSPEYTARIAMDKPVDNMQQVGLSEPHEVAQWAALNEKLDTLVKGKDPGKFDRTIQEALSKMSTAGGDGKSRHLRGSTVLVEPEKIYFLLGKIFSLRTTTTEPKASKLVVSFLPPKTFKWLISSHHLSLSNIQAALRHSMHPKIPPPIPSGSLVRALSEHSLQLLLQVLRGPINLEAVELTHALKILLDVARSRQQRPEEELPKTITESPHPTKESIAQEITQGHHNTSSNTSNGPDTITDAITGLNLTLTKLHFHPLDKVTQSIRSVLSNSDTLSIIHHLRHSLATGGYTSPFVEQSTTPLPADPKTPTLDLSTMVDLLTSCIDAIGPSGWISAAAFAGGEDSEACLIADMKSEISAALVGVEEATYLKGILREFVRYAETAIATNANNSNAYHRSRNSKHSPVQGATLGGPPGSRLKRKERHNGADILIYDTENINGINGALNSDKQMLPLSLKRVAIGGEMNQDVGGAAANGVKVGEEVSRSKIRRTTGEVVQRSERELGYLRRKAVGKYSFEKIVI</sequence>
<feature type="compositionally biased region" description="Polar residues" evidence="1">
    <location>
        <begin position="664"/>
        <end position="682"/>
    </location>
</feature>
<dbReference type="Proteomes" id="UP000242814">
    <property type="component" value="Unassembled WGS sequence"/>
</dbReference>
<protein>
    <submittedName>
        <fullName evidence="2">Uncharacterized protein</fullName>
    </submittedName>
</protein>
<name>A0A1D2JJW5_PARBR</name>
<evidence type="ECO:0000313" key="3">
    <source>
        <dbReference type="Proteomes" id="UP000242814"/>
    </source>
</evidence>
<dbReference type="VEuPathDB" id="FungiDB:PADG_05689"/>
<comment type="caution">
    <text evidence="2">The sequence shown here is derived from an EMBL/GenBank/DDBJ whole genome shotgun (WGS) entry which is preliminary data.</text>
</comment>
<evidence type="ECO:0000313" key="2">
    <source>
        <dbReference type="EMBL" id="ODH39168.1"/>
    </source>
</evidence>
<feature type="region of interest" description="Disordered" evidence="1">
    <location>
        <begin position="642"/>
        <end position="683"/>
    </location>
</feature>
<dbReference type="EMBL" id="LZYO01000056">
    <property type="protein sequence ID" value="ODH39168.1"/>
    <property type="molecule type" value="Genomic_DNA"/>
</dbReference>
<accession>A0A1D2JJW5</accession>
<reference evidence="2 3" key="1">
    <citation type="submission" date="2016-06" db="EMBL/GenBank/DDBJ databases">
        <authorList>
            <person name="Kjaerup R.B."/>
            <person name="Dalgaard T.S."/>
            <person name="Juul-Madsen H.R."/>
        </authorList>
    </citation>
    <scope>NUCLEOTIDE SEQUENCE [LARGE SCALE GENOMIC DNA]</scope>
    <source>
        <strain evidence="2 3">Pb300</strain>
    </source>
</reference>
<proteinExistence type="predicted"/>
<dbReference type="VEuPathDB" id="FungiDB:PABG_05028"/>